<reference evidence="3" key="1">
    <citation type="journal article" date="2018" name="DNA Res.">
        <title>Multiple hybrid de novo genome assembly of finger millet, an orphan allotetraploid crop.</title>
        <authorList>
            <person name="Hatakeyama M."/>
            <person name="Aluri S."/>
            <person name="Balachadran M.T."/>
            <person name="Sivarajan S.R."/>
            <person name="Patrignani A."/>
            <person name="Gruter S."/>
            <person name="Poveda L."/>
            <person name="Shimizu-Inatsugi R."/>
            <person name="Baeten J."/>
            <person name="Francoijs K.J."/>
            <person name="Nataraja K.N."/>
            <person name="Reddy Y.A.N."/>
            <person name="Phadnis S."/>
            <person name="Ravikumar R.L."/>
            <person name="Schlapbach R."/>
            <person name="Sreeman S.M."/>
            <person name="Shimizu K.K."/>
        </authorList>
    </citation>
    <scope>NUCLEOTIDE SEQUENCE</scope>
</reference>
<dbReference type="AlphaFoldDB" id="A0AAV5DUN8"/>
<keyword evidence="2" id="KW-1133">Transmembrane helix</keyword>
<name>A0AAV5DUN8_ELECO</name>
<feature type="region of interest" description="Disordered" evidence="1">
    <location>
        <begin position="210"/>
        <end position="238"/>
    </location>
</feature>
<feature type="compositionally biased region" description="Polar residues" evidence="1">
    <location>
        <begin position="213"/>
        <end position="223"/>
    </location>
</feature>
<proteinExistence type="predicted"/>
<gene>
    <name evidence="3" type="primary">gb00966</name>
    <name evidence="3" type="ORF">PR202_gb00966</name>
</gene>
<evidence type="ECO:0000256" key="2">
    <source>
        <dbReference type="SAM" id="Phobius"/>
    </source>
</evidence>
<dbReference type="PANTHER" id="PTHR34791:SF1">
    <property type="entry name" value="OS02G0272100 PROTEIN"/>
    <property type="match status" value="1"/>
</dbReference>
<sequence>MAKISPLLKMIDAIRWDDEGLLGRLIVLVHAAFLDAGFLLLPLLGRNKRGPVPREAGRTASTLSLRYTVLELLQLPRHDADAAVLRLQVYGWKIVLYVQCAGRQVASSLVVVDALDAAPLRSETSWKERYVRARRGWLPRTWLPWYRPIGAVRIRLWNGSYVQPSYSDSLTDDFDFLRLFDDRDDDPPEDPIPVRRKWTKAANGKCADARRSLQLQGKRQQGTGAIHDPSSRYRWKHR</sequence>
<comment type="caution">
    <text evidence="3">The sequence shown here is derived from an EMBL/GenBank/DDBJ whole genome shotgun (WGS) entry which is preliminary data.</text>
</comment>
<reference evidence="3" key="2">
    <citation type="submission" date="2021-12" db="EMBL/GenBank/DDBJ databases">
        <title>Resequencing data analysis of finger millet.</title>
        <authorList>
            <person name="Hatakeyama M."/>
            <person name="Aluri S."/>
            <person name="Balachadran M.T."/>
            <person name="Sivarajan S.R."/>
            <person name="Poveda L."/>
            <person name="Shimizu-Inatsugi R."/>
            <person name="Schlapbach R."/>
            <person name="Sreeman S.M."/>
            <person name="Shimizu K.K."/>
        </authorList>
    </citation>
    <scope>NUCLEOTIDE SEQUENCE</scope>
</reference>
<protein>
    <submittedName>
        <fullName evidence="3">Uncharacterized protein</fullName>
    </submittedName>
</protein>
<evidence type="ECO:0000313" key="4">
    <source>
        <dbReference type="Proteomes" id="UP001054889"/>
    </source>
</evidence>
<dbReference type="PANTHER" id="PTHR34791">
    <property type="entry name" value="OS02G0272100 PROTEIN"/>
    <property type="match status" value="1"/>
</dbReference>
<feature type="transmembrane region" description="Helical" evidence="2">
    <location>
        <begin position="21"/>
        <end position="44"/>
    </location>
</feature>
<keyword evidence="2" id="KW-0812">Transmembrane</keyword>
<accession>A0AAV5DUN8</accession>
<dbReference type="EMBL" id="BQKI01000071">
    <property type="protein sequence ID" value="GJN14177.1"/>
    <property type="molecule type" value="Genomic_DNA"/>
</dbReference>
<organism evidence="3 4">
    <name type="scientific">Eleusine coracana subsp. coracana</name>
    <dbReference type="NCBI Taxonomy" id="191504"/>
    <lineage>
        <taxon>Eukaryota</taxon>
        <taxon>Viridiplantae</taxon>
        <taxon>Streptophyta</taxon>
        <taxon>Embryophyta</taxon>
        <taxon>Tracheophyta</taxon>
        <taxon>Spermatophyta</taxon>
        <taxon>Magnoliopsida</taxon>
        <taxon>Liliopsida</taxon>
        <taxon>Poales</taxon>
        <taxon>Poaceae</taxon>
        <taxon>PACMAD clade</taxon>
        <taxon>Chloridoideae</taxon>
        <taxon>Cynodonteae</taxon>
        <taxon>Eleusininae</taxon>
        <taxon>Eleusine</taxon>
    </lineage>
</organism>
<evidence type="ECO:0000256" key="1">
    <source>
        <dbReference type="SAM" id="MobiDB-lite"/>
    </source>
</evidence>
<keyword evidence="4" id="KW-1185">Reference proteome</keyword>
<evidence type="ECO:0000313" key="3">
    <source>
        <dbReference type="EMBL" id="GJN14177.1"/>
    </source>
</evidence>
<keyword evidence="2" id="KW-0472">Membrane</keyword>
<dbReference type="Proteomes" id="UP001054889">
    <property type="component" value="Unassembled WGS sequence"/>
</dbReference>